<evidence type="ECO:0000259" key="10">
    <source>
        <dbReference type="PROSITE" id="PS51259"/>
    </source>
</evidence>
<organism evidence="11 12">
    <name type="scientific">Drosophila ananassae</name>
    <name type="common">Fruit fly</name>
    <dbReference type="NCBI Taxonomy" id="7217"/>
    <lineage>
        <taxon>Eukaryota</taxon>
        <taxon>Metazoa</taxon>
        <taxon>Ecdysozoa</taxon>
        <taxon>Arthropoda</taxon>
        <taxon>Hexapoda</taxon>
        <taxon>Insecta</taxon>
        <taxon>Pterygota</taxon>
        <taxon>Neoptera</taxon>
        <taxon>Endopterygota</taxon>
        <taxon>Diptera</taxon>
        <taxon>Brachycera</taxon>
        <taxon>Muscomorpha</taxon>
        <taxon>Ephydroidea</taxon>
        <taxon>Drosophilidae</taxon>
        <taxon>Drosophila</taxon>
        <taxon>Sophophora</taxon>
    </lineage>
</organism>
<keyword evidence="5" id="KW-0963">Cytoplasm</keyword>
<dbReference type="InterPro" id="IPR014772">
    <property type="entry name" value="Munc13_dom-2"/>
</dbReference>
<keyword evidence="6" id="KW-0967">Endosome</keyword>
<dbReference type="CTD" id="6769"/>
<evidence type="ECO:0000256" key="5">
    <source>
        <dbReference type="ARBA" id="ARBA00022490"/>
    </source>
</evidence>
<feature type="domain" description="MHD2" evidence="10">
    <location>
        <begin position="890"/>
        <end position="996"/>
    </location>
</feature>
<dbReference type="FunFam" id="2.60.40.150:FF:000254">
    <property type="entry name" value="protein unc-13 homolog D isoform X1"/>
    <property type="match status" value="1"/>
</dbReference>
<dbReference type="GO" id="GO:0005770">
    <property type="term" value="C:late endosome"/>
    <property type="evidence" value="ECO:0007669"/>
    <property type="project" value="UniProtKB-SubCell"/>
</dbReference>
<dbReference type="GO" id="GO:0099503">
    <property type="term" value="C:secretory vesicle"/>
    <property type="evidence" value="ECO:0007669"/>
    <property type="project" value="EnsemblMetazoa"/>
</dbReference>
<dbReference type="AlphaFoldDB" id="B3M1Y2"/>
<dbReference type="InterPro" id="IPR000008">
    <property type="entry name" value="C2_dom"/>
</dbReference>
<evidence type="ECO:0000256" key="1">
    <source>
        <dbReference type="ARBA" id="ARBA00004496"/>
    </source>
</evidence>
<reference evidence="11 12" key="1">
    <citation type="journal article" date="2007" name="Nature">
        <title>Evolution of genes and genomes on the Drosophila phylogeny.</title>
        <authorList>
            <consortium name="Drosophila 12 Genomes Consortium"/>
            <person name="Clark A.G."/>
            <person name="Eisen M.B."/>
            <person name="Smith D.R."/>
            <person name="Bergman C.M."/>
            <person name="Oliver B."/>
            <person name="Markow T.A."/>
            <person name="Kaufman T.C."/>
            <person name="Kellis M."/>
            <person name="Gelbart W."/>
            <person name="Iyer V.N."/>
            <person name="Pollard D.A."/>
            <person name="Sackton T.B."/>
            <person name="Larracuente A.M."/>
            <person name="Singh N.D."/>
            <person name="Abad J.P."/>
            <person name="Abt D.N."/>
            <person name="Adryan B."/>
            <person name="Aguade M."/>
            <person name="Akashi H."/>
            <person name="Anderson W.W."/>
            <person name="Aquadro C.F."/>
            <person name="Ardell D.H."/>
            <person name="Arguello R."/>
            <person name="Artieri C.G."/>
            <person name="Barbash D.A."/>
            <person name="Barker D."/>
            <person name="Barsanti P."/>
            <person name="Batterham P."/>
            <person name="Batzoglou S."/>
            <person name="Begun D."/>
            <person name="Bhutkar A."/>
            <person name="Blanco E."/>
            <person name="Bosak S.A."/>
            <person name="Bradley R.K."/>
            <person name="Brand A.D."/>
            <person name="Brent M.R."/>
            <person name="Brooks A.N."/>
            <person name="Brown R.H."/>
            <person name="Butlin R.K."/>
            <person name="Caggese C."/>
            <person name="Calvi B.R."/>
            <person name="Bernardo de Carvalho A."/>
            <person name="Caspi A."/>
            <person name="Castrezana S."/>
            <person name="Celniker S.E."/>
            <person name="Chang J.L."/>
            <person name="Chapple C."/>
            <person name="Chatterji S."/>
            <person name="Chinwalla A."/>
            <person name="Civetta A."/>
            <person name="Clifton S.W."/>
            <person name="Comeron J.M."/>
            <person name="Costello J.C."/>
            <person name="Coyne J.A."/>
            <person name="Daub J."/>
            <person name="David R.G."/>
            <person name="Delcher A.L."/>
            <person name="Delehaunty K."/>
            <person name="Do C.B."/>
            <person name="Ebling H."/>
            <person name="Edwards K."/>
            <person name="Eickbush T."/>
            <person name="Evans J.D."/>
            <person name="Filipski A."/>
            <person name="Findeiss S."/>
            <person name="Freyhult E."/>
            <person name="Fulton L."/>
            <person name="Fulton R."/>
            <person name="Garcia A.C."/>
            <person name="Gardiner A."/>
            <person name="Garfield D.A."/>
            <person name="Garvin B.E."/>
            <person name="Gibson G."/>
            <person name="Gilbert D."/>
            <person name="Gnerre S."/>
            <person name="Godfrey J."/>
            <person name="Good R."/>
            <person name="Gotea V."/>
            <person name="Gravely B."/>
            <person name="Greenberg A.J."/>
            <person name="Griffiths-Jones S."/>
            <person name="Gross S."/>
            <person name="Guigo R."/>
            <person name="Gustafson E.A."/>
            <person name="Haerty W."/>
            <person name="Hahn M.W."/>
            <person name="Halligan D.L."/>
            <person name="Halpern A.L."/>
            <person name="Halter G.M."/>
            <person name="Han M.V."/>
            <person name="Heger A."/>
            <person name="Hillier L."/>
            <person name="Hinrichs A.S."/>
            <person name="Holmes I."/>
            <person name="Hoskins R.A."/>
            <person name="Hubisz M.J."/>
            <person name="Hultmark D."/>
            <person name="Huntley M.A."/>
            <person name="Jaffe D.B."/>
            <person name="Jagadeeshan S."/>
            <person name="Jeck W.R."/>
            <person name="Johnson J."/>
            <person name="Jones C.D."/>
            <person name="Jordan W.C."/>
            <person name="Karpen G.H."/>
            <person name="Kataoka E."/>
            <person name="Keightley P.D."/>
            <person name="Kheradpour P."/>
            <person name="Kirkness E.F."/>
            <person name="Koerich L.B."/>
            <person name="Kristiansen K."/>
            <person name="Kudrna D."/>
            <person name="Kulathinal R.J."/>
            <person name="Kumar S."/>
            <person name="Kwok R."/>
            <person name="Lander E."/>
            <person name="Langley C.H."/>
            <person name="Lapoint R."/>
            <person name="Lazzaro B.P."/>
            <person name="Lee S.J."/>
            <person name="Levesque L."/>
            <person name="Li R."/>
            <person name="Lin C.F."/>
            <person name="Lin M.F."/>
            <person name="Lindblad-Toh K."/>
            <person name="Llopart A."/>
            <person name="Long M."/>
            <person name="Low L."/>
            <person name="Lozovsky E."/>
            <person name="Lu J."/>
            <person name="Luo M."/>
            <person name="Machado C.A."/>
            <person name="Makalowski W."/>
            <person name="Marzo M."/>
            <person name="Matsuda M."/>
            <person name="Matzkin L."/>
            <person name="McAllister B."/>
            <person name="McBride C.S."/>
            <person name="McKernan B."/>
            <person name="McKernan K."/>
            <person name="Mendez-Lago M."/>
            <person name="Minx P."/>
            <person name="Mollenhauer M.U."/>
            <person name="Montooth K."/>
            <person name="Mount S.M."/>
            <person name="Mu X."/>
            <person name="Myers E."/>
            <person name="Negre B."/>
            <person name="Newfeld S."/>
            <person name="Nielsen R."/>
            <person name="Noor M.A."/>
            <person name="O'Grady P."/>
            <person name="Pachter L."/>
            <person name="Papaceit M."/>
            <person name="Parisi M.J."/>
            <person name="Parisi M."/>
            <person name="Parts L."/>
            <person name="Pedersen J.S."/>
            <person name="Pesole G."/>
            <person name="Phillippy A.M."/>
            <person name="Ponting C.P."/>
            <person name="Pop M."/>
            <person name="Porcelli D."/>
            <person name="Powell J.R."/>
            <person name="Prohaska S."/>
            <person name="Pruitt K."/>
            <person name="Puig M."/>
            <person name="Quesneville H."/>
            <person name="Ram K.R."/>
            <person name="Rand D."/>
            <person name="Rasmussen M.D."/>
            <person name="Reed L.K."/>
            <person name="Reenan R."/>
            <person name="Reily A."/>
            <person name="Remington K.A."/>
            <person name="Rieger T.T."/>
            <person name="Ritchie M.G."/>
            <person name="Robin C."/>
            <person name="Rogers Y.H."/>
            <person name="Rohde C."/>
            <person name="Rozas J."/>
            <person name="Rubenfield M.J."/>
            <person name="Ruiz A."/>
            <person name="Russo S."/>
            <person name="Salzberg S.L."/>
            <person name="Sanchez-Gracia A."/>
            <person name="Saranga D.J."/>
            <person name="Sato H."/>
            <person name="Schaeffer S.W."/>
            <person name="Schatz M.C."/>
            <person name="Schlenke T."/>
            <person name="Schwartz R."/>
            <person name="Segarra C."/>
            <person name="Singh R.S."/>
            <person name="Sirot L."/>
            <person name="Sirota M."/>
            <person name="Sisneros N.B."/>
            <person name="Smith C.D."/>
            <person name="Smith T.F."/>
            <person name="Spieth J."/>
            <person name="Stage D.E."/>
            <person name="Stark A."/>
            <person name="Stephan W."/>
            <person name="Strausberg R.L."/>
            <person name="Strempel S."/>
            <person name="Sturgill D."/>
            <person name="Sutton G."/>
            <person name="Sutton G.G."/>
            <person name="Tao W."/>
            <person name="Teichmann S."/>
            <person name="Tobari Y.N."/>
            <person name="Tomimura Y."/>
            <person name="Tsolas J.M."/>
            <person name="Valente V.L."/>
            <person name="Venter E."/>
            <person name="Venter J.C."/>
            <person name="Vicario S."/>
            <person name="Vieira F.G."/>
            <person name="Vilella A.J."/>
            <person name="Villasante A."/>
            <person name="Walenz B."/>
            <person name="Wang J."/>
            <person name="Wasserman M."/>
            <person name="Watts T."/>
            <person name="Wilson D."/>
            <person name="Wilson R.K."/>
            <person name="Wing R.A."/>
            <person name="Wolfner M.F."/>
            <person name="Wong A."/>
            <person name="Wong G.K."/>
            <person name="Wu C.I."/>
            <person name="Wu G."/>
            <person name="Yamamoto D."/>
            <person name="Yang H.P."/>
            <person name="Yang S.P."/>
            <person name="Yorke J.A."/>
            <person name="Yoshida K."/>
            <person name="Zdobnov E."/>
            <person name="Zhang P."/>
            <person name="Zhang Y."/>
            <person name="Zimin A.V."/>
            <person name="Baldwin J."/>
            <person name="Abdouelleil A."/>
            <person name="Abdulkadir J."/>
            <person name="Abebe A."/>
            <person name="Abera B."/>
            <person name="Abreu J."/>
            <person name="Acer S.C."/>
            <person name="Aftuck L."/>
            <person name="Alexander A."/>
            <person name="An P."/>
            <person name="Anderson E."/>
            <person name="Anderson S."/>
            <person name="Arachi H."/>
            <person name="Azer M."/>
            <person name="Bachantsang P."/>
            <person name="Barry A."/>
            <person name="Bayul T."/>
            <person name="Berlin A."/>
            <person name="Bessette D."/>
            <person name="Bloom T."/>
            <person name="Blye J."/>
            <person name="Boguslavskiy L."/>
            <person name="Bonnet C."/>
            <person name="Boukhgalter B."/>
            <person name="Bourzgui I."/>
            <person name="Brown A."/>
            <person name="Cahill P."/>
            <person name="Channer S."/>
            <person name="Cheshatsang Y."/>
            <person name="Chuda L."/>
            <person name="Citroen M."/>
            <person name="Collymore A."/>
            <person name="Cooke P."/>
            <person name="Costello M."/>
            <person name="D'Aco K."/>
            <person name="Daza R."/>
            <person name="De Haan G."/>
            <person name="DeGray S."/>
            <person name="DeMaso C."/>
            <person name="Dhargay N."/>
            <person name="Dooley K."/>
            <person name="Dooley E."/>
            <person name="Doricent M."/>
            <person name="Dorje P."/>
            <person name="Dorjee K."/>
            <person name="Dupes A."/>
            <person name="Elong R."/>
            <person name="Falk J."/>
            <person name="Farina A."/>
            <person name="Faro S."/>
            <person name="Ferguson D."/>
            <person name="Fisher S."/>
            <person name="Foley C.D."/>
            <person name="Franke A."/>
            <person name="Friedrich D."/>
            <person name="Gadbois L."/>
            <person name="Gearin G."/>
            <person name="Gearin C.R."/>
            <person name="Giannoukos G."/>
            <person name="Goode T."/>
            <person name="Graham J."/>
            <person name="Grandbois E."/>
            <person name="Grewal S."/>
            <person name="Gyaltsen K."/>
            <person name="Hafez N."/>
            <person name="Hagos B."/>
            <person name="Hall J."/>
            <person name="Henson C."/>
            <person name="Hollinger A."/>
            <person name="Honan T."/>
            <person name="Huard M.D."/>
            <person name="Hughes L."/>
            <person name="Hurhula B."/>
            <person name="Husby M.E."/>
            <person name="Kamat A."/>
            <person name="Kanga B."/>
            <person name="Kashin S."/>
            <person name="Khazanovich D."/>
            <person name="Kisner P."/>
            <person name="Lance K."/>
            <person name="Lara M."/>
            <person name="Lee W."/>
            <person name="Lennon N."/>
            <person name="Letendre F."/>
            <person name="LeVine R."/>
            <person name="Lipovsky A."/>
            <person name="Liu X."/>
            <person name="Liu J."/>
            <person name="Liu S."/>
            <person name="Lokyitsang T."/>
            <person name="Lokyitsang Y."/>
            <person name="Lubonja R."/>
            <person name="Lui A."/>
            <person name="MacDonald P."/>
            <person name="Magnisalis V."/>
            <person name="Maru K."/>
            <person name="Matthews C."/>
            <person name="McCusker W."/>
            <person name="McDonough S."/>
            <person name="Mehta T."/>
            <person name="Meldrim J."/>
            <person name="Meneus L."/>
            <person name="Mihai O."/>
            <person name="Mihalev A."/>
            <person name="Mihova T."/>
            <person name="Mittelman R."/>
            <person name="Mlenga V."/>
            <person name="Montmayeur A."/>
            <person name="Mulrain L."/>
            <person name="Navidi A."/>
            <person name="Naylor J."/>
            <person name="Negash T."/>
            <person name="Nguyen T."/>
            <person name="Nguyen N."/>
            <person name="Nicol R."/>
            <person name="Norbu C."/>
            <person name="Norbu N."/>
            <person name="Novod N."/>
            <person name="O'Neill B."/>
            <person name="Osman S."/>
            <person name="Markiewicz E."/>
            <person name="Oyono O.L."/>
            <person name="Patti C."/>
            <person name="Phunkhang P."/>
            <person name="Pierre F."/>
            <person name="Priest M."/>
            <person name="Raghuraman S."/>
            <person name="Rege F."/>
            <person name="Reyes R."/>
            <person name="Rise C."/>
            <person name="Rogov P."/>
            <person name="Ross K."/>
            <person name="Ryan E."/>
            <person name="Settipalli S."/>
            <person name="Shea T."/>
            <person name="Sherpa N."/>
            <person name="Shi L."/>
            <person name="Shih D."/>
            <person name="Sparrow T."/>
            <person name="Spaulding J."/>
            <person name="Stalker J."/>
            <person name="Stange-Thomann N."/>
            <person name="Stavropoulos S."/>
            <person name="Stone C."/>
            <person name="Strader C."/>
            <person name="Tesfaye S."/>
            <person name="Thomson T."/>
            <person name="Thoulutsang Y."/>
            <person name="Thoulutsang D."/>
            <person name="Topham K."/>
            <person name="Topping I."/>
            <person name="Tsamla T."/>
            <person name="Vassiliev H."/>
            <person name="Vo A."/>
            <person name="Wangchuk T."/>
            <person name="Wangdi T."/>
            <person name="Weiand M."/>
            <person name="Wilkinson J."/>
            <person name="Wilson A."/>
            <person name="Yadav S."/>
            <person name="Young G."/>
            <person name="Yu Q."/>
            <person name="Zembek L."/>
            <person name="Zhong D."/>
            <person name="Zimmer A."/>
            <person name="Zwirko Z."/>
            <person name="Jaffe D.B."/>
            <person name="Alvarez P."/>
            <person name="Brockman W."/>
            <person name="Butler J."/>
            <person name="Chin C."/>
            <person name="Gnerre S."/>
            <person name="Grabherr M."/>
            <person name="Kleber M."/>
            <person name="Mauceli E."/>
            <person name="MacCallum I."/>
        </authorList>
    </citation>
    <scope>NUCLEOTIDE SEQUENCE [LARGE SCALE GENOMIC DNA]</scope>
    <source>
        <strain evidence="12">Tucson 14024-0371.13</strain>
    </source>
</reference>
<dbReference type="InterPro" id="IPR052095">
    <property type="entry name" value="UNC-13_domain"/>
</dbReference>
<protein>
    <submittedName>
        <fullName evidence="11">Uncharacterized protein, isoform D</fullName>
    </submittedName>
</protein>
<name>B3M1Y2_DROAN</name>
<dbReference type="FunCoup" id="B3M1Y2">
    <property type="interactions" value="10"/>
</dbReference>
<dbReference type="EMBL" id="CH902617">
    <property type="protein sequence ID" value="EDV42242.2"/>
    <property type="molecule type" value="Genomic_DNA"/>
</dbReference>
<dbReference type="PANTHER" id="PTHR45999:SF2">
    <property type="entry name" value="PROTEIN UNC-13 HOMOLOG 4B"/>
    <property type="match status" value="1"/>
</dbReference>
<dbReference type="GeneID" id="6500665"/>
<dbReference type="GO" id="GO:0006887">
    <property type="term" value="P:exocytosis"/>
    <property type="evidence" value="ECO:0007669"/>
    <property type="project" value="UniProtKB-KW"/>
</dbReference>
<dbReference type="InterPro" id="IPR014770">
    <property type="entry name" value="Munc13_1"/>
</dbReference>
<feature type="region of interest" description="Disordered" evidence="7">
    <location>
        <begin position="58"/>
        <end position="125"/>
    </location>
</feature>
<dbReference type="PROSITE" id="PS50004">
    <property type="entry name" value="C2"/>
    <property type="match status" value="2"/>
</dbReference>
<evidence type="ECO:0000256" key="4">
    <source>
        <dbReference type="ARBA" id="ARBA00022483"/>
    </source>
</evidence>
<dbReference type="SUPFAM" id="SSF49562">
    <property type="entry name" value="C2 domain (Calcium/lipid-binding domain, CaLB)"/>
    <property type="match status" value="2"/>
</dbReference>
<dbReference type="eggNOG" id="KOG1328">
    <property type="taxonomic scope" value="Eukaryota"/>
</dbReference>
<dbReference type="PANTHER" id="PTHR45999">
    <property type="entry name" value="UNC-13-4A, ISOFORM B"/>
    <property type="match status" value="1"/>
</dbReference>
<evidence type="ECO:0000313" key="11">
    <source>
        <dbReference type="EMBL" id="EDV42242.2"/>
    </source>
</evidence>
<evidence type="ECO:0000256" key="6">
    <source>
        <dbReference type="ARBA" id="ARBA00022753"/>
    </source>
</evidence>
<dbReference type="OrthoDB" id="67700at2759"/>
<evidence type="ECO:0000256" key="7">
    <source>
        <dbReference type="SAM" id="MobiDB-lite"/>
    </source>
</evidence>
<accession>B3M1Y2</accession>
<evidence type="ECO:0000259" key="8">
    <source>
        <dbReference type="PROSITE" id="PS50004"/>
    </source>
</evidence>
<dbReference type="SMR" id="B3M1Y2"/>
<dbReference type="Gene3D" id="2.60.40.150">
    <property type="entry name" value="C2 domain"/>
    <property type="match status" value="2"/>
</dbReference>
<evidence type="ECO:0000256" key="3">
    <source>
        <dbReference type="ARBA" id="ARBA00005823"/>
    </source>
</evidence>
<feature type="domain" description="C2" evidence="8">
    <location>
        <begin position="182"/>
        <end position="309"/>
    </location>
</feature>
<dbReference type="Proteomes" id="UP000007801">
    <property type="component" value="Unassembled WGS sequence"/>
</dbReference>
<dbReference type="InParanoid" id="B3M1Y2"/>
<dbReference type="PROSITE" id="PS51259">
    <property type="entry name" value="MHD2"/>
    <property type="match status" value="1"/>
</dbReference>
<evidence type="ECO:0000313" key="12">
    <source>
        <dbReference type="Proteomes" id="UP000007801"/>
    </source>
</evidence>
<feature type="domain" description="C2" evidence="8">
    <location>
        <begin position="1002"/>
        <end position="1135"/>
    </location>
</feature>
<dbReference type="Pfam" id="PF00168">
    <property type="entry name" value="C2"/>
    <property type="match status" value="2"/>
</dbReference>
<dbReference type="InterPro" id="IPR035892">
    <property type="entry name" value="C2_domain_sf"/>
</dbReference>
<dbReference type="HOGENOM" id="CLU_003295_0_0_1"/>
<comment type="similarity">
    <text evidence="3">Belongs to the unc-13 family.</text>
</comment>
<dbReference type="KEGG" id="dan:6500665"/>
<dbReference type="GO" id="GO:0035147">
    <property type="term" value="P:branch fusion, open tracheal system"/>
    <property type="evidence" value="ECO:0007669"/>
    <property type="project" value="EnsemblMetazoa"/>
</dbReference>
<keyword evidence="12" id="KW-1185">Reference proteome</keyword>
<feature type="compositionally biased region" description="Polar residues" evidence="7">
    <location>
        <begin position="96"/>
        <end position="125"/>
    </location>
</feature>
<feature type="domain" description="MHD1" evidence="9">
    <location>
        <begin position="658"/>
        <end position="776"/>
    </location>
</feature>
<dbReference type="Gene3D" id="1.10.357.50">
    <property type="match status" value="1"/>
</dbReference>
<dbReference type="PROSITE" id="PS51258">
    <property type="entry name" value="MHD1"/>
    <property type="match status" value="1"/>
</dbReference>
<comment type="subcellular location">
    <subcellularLocation>
        <location evidence="1">Cytoplasm</location>
    </subcellularLocation>
    <subcellularLocation>
        <location evidence="2">Late endosome</location>
    </subcellularLocation>
</comment>
<evidence type="ECO:0000256" key="2">
    <source>
        <dbReference type="ARBA" id="ARBA00004603"/>
    </source>
</evidence>
<keyword evidence="4" id="KW-0268">Exocytosis</keyword>
<gene>
    <name evidence="11" type="primary">Dana\GF17883</name>
    <name evidence="11" type="synonym">dana_GLEANR_19145</name>
    <name evidence="11" type="ORF">GF17883</name>
</gene>
<dbReference type="SMART" id="SM00239">
    <property type="entry name" value="C2"/>
    <property type="match status" value="2"/>
</dbReference>
<proteinExistence type="inferred from homology"/>
<dbReference type="PRINTS" id="PR00360">
    <property type="entry name" value="C2DOMAIN"/>
</dbReference>
<evidence type="ECO:0000259" key="9">
    <source>
        <dbReference type="PROSITE" id="PS51258"/>
    </source>
</evidence>
<sequence length="1173" mass="133755">MDEEQMWKGFFFKLQEMKMNPPTEHEQKLQDGDDGFFEKFGSLLRQKSQIDEGVLKTSLAPLEESSQDGDEEIYEKFSPLQGEKSQIDDSTGAEGSDTSPDGTSQFSQDPDFSNTFDTESEQASISEKDISTKVLDAAPVMNVTDLYEEILFEIYNNIGCENNEECTGTLVEFVQEAFKISNSTHLEISEAARQKEPPNVRLNVEIIKAENLLSKDSNGLSDPFVTLYLESNGSHRYNSSVKPATLNPIWEEHFSLPIADNARDEVLIVEVWDFDAAETVKEKVNKILDVKGVKGLSKLMKEIAVTASSGKHDNELIGRAAITLKSIPVSGLTVWYNLEKGGKTRSRGSLLVNLALSAEKNKNVAVQEHKNLLKLLLMHELETSQVANYWWSGKFSPNAELIRSQHAAQSGLTPFDCALSQWHAYSTIHETHKLNFTLFNSILDVVVPVINCMQTDSEDVKTFWDGVKRLLPSCFAVLRKLRAKNTSDKNIVRALNEVLDILKKIKDLEVPENVDIFPKSVYGWIHTNGTDETCNIDTAIIDAINTGAKEWLEHIVEGSRQTKTHETDEEKLQYIIKLIQLVRSDLQRAMEYFDKLFYHKIQLNYSAILYLFYDSKLAEICKSIIIDVCNNIKRLDVPDDQFEYLPNIDNVNMGTSLFEVYLILKRYVQLGESLCSEPLELASFYPWFERGVTHWLDISIIKALNRIQKAIDLDQLKAVDETVKYSSSAVDTLSIFYQIKIFWQQLDWPEVEGSYTFVAKIINDICRCCIFYAQKMSNRVENFALIGDNNKMFVLSQEWCIAINNMDYIRQSLPSFIKELGTDDIIKRLGEYRTNLEAERCASTITAVIENARDTERNQIVELIEIVARKMAPPIKRYLAEGAEVLAKDSNSMDQLMNYLEGSLTTLYETLNEVNFGRILDSIWSELAIIMYDLIQSNLDKRRPPAFFQNLNNTLQTMLDCFKMGNIEASDVKILSAIQSRLELYSLETADLIHQYYMDRLEYQKNQTSSQYGQLTIMANLTDSGLVLNILNARNLLAMDSNGTVDSFVKITFLPTIRFNDVSPLKTNVHNKNCFPLYDQEFRINLSEPQRTDKNSLILFSIKDKDLFGMSSQYIAESYISFADIEAAPGEQIMMNLSRPEYTDSDALRALEYRQGDKQAKDFVKKLKNRSFS</sequence>